<dbReference type="RefSeq" id="WP_377129163.1">
    <property type="nucleotide sequence ID" value="NZ_JBHUON010000019.1"/>
</dbReference>
<keyword evidence="2" id="KW-0808">Transferase</keyword>
<dbReference type="EC" id="2.4.-.-" evidence="2"/>
<gene>
    <name evidence="2" type="ORF">ACFSYC_14730</name>
</gene>
<protein>
    <submittedName>
        <fullName evidence="2">Glycosyltransferase family 4 protein</fullName>
        <ecNumber evidence="2">2.4.-.-</ecNumber>
    </submittedName>
</protein>
<accession>A0ABW5XS92</accession>
<dbReference type="SUPFAM" id="SSF53756">
    <property type="entry name" value="UDP-Glycosyltransferase/glycogen phosphorylase"/>
    <property type="match status" value="1"/>
</dbReference>
<sequence length="403" mass="45302">MRRLLLSVFACNPSMGSEDGNGWNWAVGLAAKGYNVHCLTRSINREGIEAFPKPENVTFHYIKMPPFSEKIFHGTTNGLYFYYMAWQWLAYKKGKSLHRQQKFDMAHHVTWGSLQMGSYLYKLDIPFVFGPAGGGQTAPEAFKSYFKDHWAAEVKREKVSNIMVKYNPACKTMLKLAFAVLVSNPDTMALAKSIGAKNCHLTLDTALPDDFYPKELKIKSPRAGTLKLLWVGRFMPRKGVPLVLEVMEKLKDYPGITLTVVGYGEMQEEIENLIVQYGLQDTVTLTGKVPFEQVRGFYESHDVFFFTSLRDSNGVQLIEAMAFGMPVVTLNLHGQAIVVSDKTGIRCSAESPAIAVKELTQGVLSLYNNPLLVSAMSKEAAIYAAKQKWPEKIEDTIINYYPF</sequence>
<keyword evidence="3" id="KW-1185">Reference proteome</keyword>
<evidence type="ECO:0000313" key="2">
    <source>
        <dbReference type="EMBL" id="MFD2865954.1"/>
    </source>
</evidence>
<dbReference type="InterPro" id="IPR050194">
    <property type="entry name" value="Glycosyltransferase_grp1"/>
</dbReference>
<comment type="caution">
    <text evidence="2">The sequence shown here is derived from an EMBL/GenBank/DDBJ whole genome shotgun (WGS) entry which is preliminary data.</text>
</comment>
<proteinExistence type="predicted"/>
<dbReference type="Pfam" id="PF00534">
    <property type="entry name" value="Glycos_transf_1"/>
    <property type="match status" value="1"/>
</dbReference>
<dbReference type="PANTHER" id="PTHR45947">
    <property type="entry name" value="SULFOQUINOVOSYL TRANSFERASE SQD2"/>
    <property type="match status" value="1"/>
</dbReference>
<dbReference type="PANTHER" id="PTHR45947:SF3">
    <property type="entry name" value="SULFOQUINOVOSYL TRANSFERASE SQD2"/>
    <property type="match status" value="1"/>
</dbReference>
<name>A0ABW5XS92_9SPHI</name>
<feature type="domain" description="Glycosyl transferase family 1" evidence="1">
    <location>
        <begin position="223"/>
        <end position="380"/>
    </location>
</feature>
<dbReference type="Gene3D" id="3.40.50.2000">
    <property type="entry name" value="Glycogen Phosphorylase B"/>
    <property type="match status" value="2"/>
</dbReference>
<reference evidence="3" key="1">
    <citation type="journal article" date="2019" name="Int. J. Syst. Evol. Microbiol.">
        <title>The Global Catalogue of Microorganisms (GCM) 10K type strain sequencing project: providing services to taxonomists for standard genome sequencing and annotation.</title>
        <authorList>
            <consortium name="The Broad Institute Genomics Platform"/>
            <consortium name="The Broad Institute Genome Sequencing Center for Infectious Disease"/>
            <person name="Wu L."/>
            <person name="Ma J."/>
        </authorList>
    </citation>
    <scope>NUCLEOTIDE SEQUENCE [LARGE SCALE GENOMIC DNA]</scope>
    <source>
        <strain evidence="3">KCTC 52232</strain>
    </source>
</reference>
<dbReference type="CDD" id="cd03801">
    <property type="entry name" value="GT4_PimA-like"/>
    <property type="match status" value="1"/>
</dbReference>
<keyword evidence="2" id="KW-0328">Glycosyltransferase</keyword>
<dbReference type="EMBL" id="JBHUON010000019">
    <property type="protein sequence ID" value="MFD2865954.1"/>
    <property type="molecule type" value="Genomic_DNA"/>
</dbReference>
<evidence type="ECO:0000313" key="3">
    <source>
        <dbReference type="Proteomes" id="UP001597601"/>
    </source>
</evidence>
<dbReference type="GO" id="GO:0016757">
    <property type="term" value="F:glycosyltransferase activity"/>
    <property type="evidence" value="ECO:0007669"/>
    <property type="project" value="UniProtKB-KW"/>
</dbReference>
<dbReference type="Proteomes" id="UP001597601">
    <property type="component" value="Unassembled WGS sequence"/>
</dbReference>
<dbReference type="InterPro" id="IPR001296">
    <property type="entry name" value="Glyco_trans_1"/>
</dbReference>
<organism evidence="2 3">
    <name type="scientific">Mucilaginibacter antarcticus</name>
    <dbReference type="NCBI Taxonomy" id="1855725"/>
    <lineage>
        <taxon>Bacteria</taxon>
        <taxon>Pseudomonadati</taxon>
        <taxon>Bacteroidota</taxon>
        <taxon>Sphingobacteriia</taxon>
        <taxon>Sphingobacteriales</taxon>
        <taxon>Sphingobacteriaceae</taxon>
        <taxon>Mucilaginibacter</taxon>
    </lineage>
</organism>
<evidence type="ECO:0000259" key="1">
    <source>
        <dbReference type="Pfam" id="PF00534"/>
    </source>
</evidence>